<keyword evidence="15" id="KW-1185">Reference proteome</keyword>
<evidence type="ECO:0000256" key="10">
    <source>
        <dbReference type="ARBA" id="ARBA00023004"/>
    </source>
</evidence>
<dbReference type="PANTHER" id="PTHR24305:SF166">
    <property type="entry name" value="CYTOCHROME P450 12A4, MITOCHONDRIAL-RELATED"/>
    <property type="match status" value="1"/>
</dbReference>
<accession>A0ABR2ZYM0</accession>
<comment type="cofactor">
    <cofactor evidence="1">
        <name>heme</name>
        <dbReference type="ChEBI" id="CHEBI:30413"/>
    </cofactor>
</comment>
<name>A0ABR2ZYM0_9AGAR</name>
<evidence type="ECO:0000313" key="15">
    <source>
        <dbReference type="Proteomes" id="UP001437256"/>
    </source>
</evidence>
<dbReference type="InterPro" id="IPR050121">
    <property type="entry name" value="Cytochrome_P450_monoxygenase"/>
</dbReference>
<dbReference type="Gene3D" id="1.10.630.10">
    <property type="entry name" value="Cytochrome P450"/>
    <property type="match status" value="1"/>
</dbReference>
<evidence type="ECO:0000256" key="4">
    <source>
        <dbReference type="ARBA" id="ARBA00010617"/>
    </source>
</evidence>
<dbReference type="PROSITE" id="PS00086">
    <property type="entry name" value="CYTOCHROME_P450"/>
    <property type="match status" value="1"/>
</dbReference>
<evidence type="ECO:0000256" key="7">
    <source>
        <dbReference type="ARBA" id="ARBA00022723"/>
    </source>
</evidence>
<evidence type="ECO:0000256" key="3">
    <source>
        <dbReference type="ARBA" id="ARBA00004721"/>
    </source>
</evidence>
<keyword evidence="11 13" id="KW-0503">Monooxygenase</keyword>
<keyword evidence="7 13" id="KW-0479">Metal-binding</keyword>
<reference evidence="14 15" key="1">
    <citation type="submission" date="2024-05" db="EMBL/GenBank/DDBJ databases">
        <title>A draft genome resource for the thread blight pathogen Marasmius tenuissimus strain MS-2.</title>
        <authorList>
            <person name="Yulfo-Soto G.E."/>
            <person name="Baruah I.K."/>
            <person name="Amoako-Attah I."/>
            <person name="Bukari Y."/>
            <person name="Meinhardt L.W."/>
            <person name="Bailey B.A."/>
            <person name="Cohen S.P."/>
        </authorList>
    </citation>
    <scope>NUCLEOTIDE SEQUENCE [LARGE SCALE GENOMIC DNA]</scope>
    <source>
        <strain evidence="14 15">MS-2</strain>
    </source>
</reference>
<keyword evidence="10 13" id="KW-0408">Iron</keyword>
<dbReference type="Pfam" id="PF00067">
    <property type="entry name" value="p450"/>
    <property type="match status" value="1"/>
</dbReference>
<dbReference type="InterPro" id="IPR001128">
    <property type="entry name" value="Cyt_P450"/>
</dbReference>
<comment type="caution">
    <text evidence="14">The sequence shown here is derived from an EMBL/GenBank/DDBJ whole genome shotgun (WGS) entry which is preliminary data.</text>
</comment>
<evidence type="ECO:0000256" key="1">
    <source>
        <dbReference type="ARBA" id="ARBA00001971"/>
    </source>
</evidence>
<evidence type="ECO:0000256" key="12">
    <source>
        <dbReference type="ARBA" id="ARBA00023136"/>
    </source>
</evidence>
<evidence type="ECO:0000256" key="5">
    <source>
        <dbReference type="ARBA" id="ARBA00022617"/>
    </source>
</evidence>
<sequence>MPSLIYPLTASLAVLTSAILALAIRARRRSLRTLQGPPSPSFLLGHEQEVTRLRKIGELENNWYKQYGSVFRITGIFGEEILHVSDPRALQHICHKSVYRYKKPMDMVQQSEKIFGPGIATVNGDIHQRQRKIMNPVFSAAQIRPFAQVFETCAQSLIGKWRSAIESGATSIDCFEHIHRMTFDAFGEAMFEFDFNATGRKDNLRDLLHNLFNDSVNPTQLKMLRNASYRFLPKPVIALISMWKTKEDKRFARWIAASQRVAKGLIAQKVDRSGAKKDQDILSVIGRYDLSSLDVTDSSVLARSLAAEDPSKCLLPVEALAQMTTITFAGYLTTPSALTWLLYELAYNPEWQAKLIQEIREVRVQTGNDGPLAVKDLEGMPILNAAIKETLRLYPIAPDIVREAETNDVIPLDVPIADLSGALLKEIPVIQGQRVILNIFKYNRFESVWGDDSNVWNPKRYLDTDRPTTLGVYANVMTFSSGVRACIGWRFALLNLQVATVALVETFELSPVEGIEIEHVRAGSNPPMVKGKWEAGPQLPLKVALRDA</sequence>
<evidence type="ECO:0000256" key="6">
    <source>
        <dbReference type="ARBA" id="ARBA00022692"/>
    </source>
</evidence>
<dbReference type="InterPro" id="IPR036396">
    <property type="entry name" value="Cyt_P450_sf"/>
</dbReference>
<dbReference type="InterPro" id="IPR002403">
    <property type="entry name" value="Cyt_P450_E_grp-IV"/>
</dbReference>
<dbReference type="SUPFAM" id="SSF48264">
    <property type="entry name" value="Cytochrome P450"/>
    <property type="match status" value="1"/>
</dbReference>
<comment type="pathway">
    <text evidence="3">Secondary metabolite biosynthesis; terpenoid biosynthesis.</text>
</comment>
<protein>
    <recommendedName>
        <fullName evidence="16">Cytochrome P450</fullName>
    </recommendedName>
</protein>
<evidence type="ECO:0000256" key="9">
    <source>
        <dbReference type="ARBA" id="ARBA00023002"/>
    </source>
</evidence>
<evidence type="ECO:0008006" key="16">
    <source>
        <dbReference type="Google" id="ProtNLM"/>
    </source>
</evidence>
<evidence type="ECO:0000313" key="14">
    <source>
        <dbReference type="EMBL" id="KAL0065898.1"/>
    </source>
</evidence>
<dbReference type="Proteomes" id="UP001437256">
    <property type="component" value="Unassembled WGS sequence"/>
</dbReference>
<comment type="subcellular location">
    <subcellularLocation>
        <location evidence="2">Membrane</location>
    </subcellularLocation>
</comment>
<evidence type="ECO:0000256" key="2">
    <source>
        <dbReference type="ARBA" id="ARBA00004370"/>
    </source>
</evidence>
<keyword evidence="8" id="KW-1133">Transmembrane helix</keyword>
<comment type="similarity">
    <text evidence="4 13">Belongs to the cytochrome P450 family.</text>
</comment>
<gene>
    <name evidence="14" type="ORF">AAF712_007019</name>
</gene>
<dbReference type="InterPro" id="IPR017972">
    <property type="entry name" value="Cyt_P450_CS"/>
</dbReference>
<keyword evidence="5 13" id="KW-0349">Heme</keyword>
<organism evidence="14 15">
    <name type="scientific">Marasmius tenuissimus</name>
    <dbReference type="NCBI Taxonomy" id="585030"/>
    <lineage>
        <taxon>Eukaryota</taxon>
        <taxon>Fungi</taxon>
        <taxon>Dikarya</taxon>
        <taxon>Basidiomycota</taxon>
        <taxon>Agaricomycotina</taxon>
        <taxon>Agaricomycetes</taxon>
        <taxon>Agaricomycetidae</taxon>
        <taxon>Agaricales</taxon>
        <taxon>Marasmiineae</taxon>
        <taxon>Marasmiaceae</taxon>
        <taxon>Marasmius</taxon>
    </lineage>
</organism>
<keyword evidence="9 13" id="KW-0560">Oxidoreductase</keyword>
<evidence type="ECO:0000256" key="13">
    <source>
        <dbReference type="RuleBase" id="RU000461"/>
    </source>
</evidence>
<evidence type="ECO:0000256" key="11">
    <source>
        <dbReference type="ARBA" id="ARBA00023033"/>
    </source>
</evidence>
<keyword evidence="12" id="KW-0472">Membrane</keyword>
<evidence type="ECO:0000256" key="8">
    <source>
        <dbReference type="ARBA" id="ARBA00022989"/>
    </source>
</evidence>
<dbReference type="PRINTS" id="PR00385">
    <property type="entry name" value="P450"/>
</dbReference>
<dbReference type="EMBL" id="JBBXMP010000041">
    <property type="protein sequence ID" value="KAL0065898.1"/>
    <property type="molecule type" value="Genomic_DNA"/>
</dbReference>
<dbReference type="PANTHER" id="PTHR24305">
    <property type="entry name" value="CYTOCHROME P450"/>
    <property type="match status" value="1"/>
</dbReference>
<keyword evidence="6" id="KW-0812">Transmembrane</keyword>
<dbReference type="PRINTS" id="PR00465">
    <property type="entry name" value="EP450IV"/>
</dbReference>
<proteinExistence type="inferred from homology"/>